<dbReference type="SUPFAM" id="SSF51445">
    <property type="entry name" value="(Trans)glycosidases"/>
    <property type="match status" value="1"/>
</dbReference>
<comment type="similarity">
    <text evidence="1">Belongs to the glycosyl hydrolase 13 family.</text>
</comment>
<proteinExistence type="inferred from homology"/>
<keyword evidence="4" id="KW-1185">Reference proteome</keyword>
<feature type="domain" description="Glycosyl hydrolase family 13 catalytic" evidence="2">
    <location>
        <begin position="15"/>
        <end position="430"/>
    </location>
</feature>
<dbReference type="SMART" id="SM00642">
    <property type="entry name" value="Aamy"/>
    <property type="match status" value="1"/>
</dbReference>
<dbReference type="AlphaFoldDB" id="A0A101NLN5"/>
<dbReference type="Pfam" id="PF00128">
    <property type="entry name" value="Alpha-amylase"/>
    <property type="match status" value="1"/>
</dbReference>
<evidence type="ECO:0000313" key="3">
    <source>
        <dbReference type="EMBL" id="KUM95222.1"/>
    </source>
</evidence>
<gene>
    <name evidence="3" type="ORF">AQI88_17670</name>
</gene>
<dbReference type="PANTHER" id="PTHR10357">
    <property type="entry name" value="ALPHA-AMYLASE FAMILY MEMBER"/>
    <property type="match status" value="1"/>
</dbReference>
<dbReference type="Gene3D" id="3.90.400.10">
    <property type="entry name" value="Oligo-1,6-glucosidase, Domain 2"/>
    <property type="match status" value="1"/>
</dbReference>
<comment type="caution">
    <text evidence="3">The sequence shown here is derived from an EMBL/GenBank/DDBJ whole genome shotgun (WGS) entry which is preliminary data.</text>
</comment>
<dbReference type="InterPro" id="IPR017853">
    <property type="entry name" value="GH"/>
</dbReference>
<dbReference type="InterPro" id="IPR006047">
    <property type="entry name" value="GH13_cat_dom"/>
</dbReference>
<evidence type="ECO:0000259" key="2">
    <source>
        <dbReference type="SMART" id="SM00642"/>
    </source>
</evidence>
<accession>A0A101NLN5</accession>
<dbReference type="PANTHER" id="PTHR10357:SF179">
    <property type="entry name" value="NEUTRAL AND BASIC AMINO ACID TRANSPORT PROTEIN RBAT"/>
    <property type="match status" value="1"/>
</dbReference>
<dbReference type="OrthoDB" id="9043248at2"/>
<evidence type="ECO:0000256" key="1">
    <source>
        <dbReference type="ARBA" id="ARBA00008061"/>
    </source>
</evidence>
<organism evidence="3 4">
    <name type="scientific">Streptomyces cellostaticus</name>
    <dbReference type="NCBI Taxonomy" id="67285"/>
    <lineage>
        <taxon>Bacteria</taxon>
        <taxon>Bacillati</taxon>
        <taxon>Actinomycetota</taxon>
        <taxon>Actinomycetes</taxon>
        <taxon>Kitasatosporales</taxon>
        <taxon>Streptomycetaceae</taxon>
        <taxon>Streptomyces</taxon>
    </lineage>
</organism>
<dbReference type="Gene3D" id="3.20.20.80">
    <property type="entry name" value="Glycosidases"/>
    <property type="match status" value="1"/>
</dbReference>
<evidence type="ECO:0000313" key="4">
    <source>
        <dbReference type="Proteomes" id="UP000054241"/>
    </source>
</evidence>
<dbReference type="InterPro" id="IPR045857">
    <property type="entry name" value="O16G_dom_2"/>
</dbReference>
<dbReference type="CDD" id="cd11332">
    <property type="entry name" value="AmyAc_OligoGlu_TS"/>
    <property type="match status" value="1"/>
</dbReference>
<name>A0A101NLN5_9ACTN</name>
<dbReference type="STRING" id="67285.AQI88_17670"/>
<dbReference type="EMBL" id="LMWL01000031">
    <property type="protein sequence ID" value="KUM95222.1"/>
    <property type="molecule type" value="Genomic_DNA"/>
</dbReference>
<sequence>MPRTAPWWRSAVIYQVYIRSFADANGDGVGDIAGIRSRLPYLASLGVDAIWINPWYKSPMADHGYDVADYRAIDPLFGTVAEAEQLIEEAHRHGIRVIPDVVPNHTSDQHPWFAAALAAGPGSPERERYVFRPGRGPDGAEAPNDWVSCFGGPAWTRLPDGEWYLHLFAPQQPDLNWEHPDVQEEFESVLRFWFGRGVDGFRIDVAHGLVKHPELPDLPPRQDPAVLGPLVSRDSVDKQPRQHVDHPHWDRDEVHDIYRAWRRVADEFPGDRSFVAEAWADTPERLAAYVRADGLHTAFNFDFLMSSWDAKDLRAVIDDSLAMLGAVGAPATWVLSNHDVMRHPSRYGRRRVKRWTANEPYRPEGPADLELGTRRARAAALLMLALPGGAYIYQGEELGLPEVEDLPEDVLQDPVWERSGHTDRGRDGCRVPIPWSGKAAPYGFSPEDAAAAPWLPQPSEWGELSVEAQTGDRTSMLELYRSALRLRREHPALGDGPLTWLDTTGAVLAFVRDPGFVCVVNLSAEAYRLPAHTSVLLSSGPVENGLLAPDHAAWLTV</sequence>
<dbReference type="GO" id="GO:0009313">
    <property type="term" value="P:oligosaccharide catabolic process"/>
    <property type="evidence" value="ECO:0007669"/>
    <property type="project" value="TreeGrafter"/>
</dbReference>
<dbReference type="Proteomes" id="UP000054241">
    <property type="component" value="Unassembled WGS sequence"/>
</dbReference>
<protein>
    <submittedName>
        <fullName evidence="3">Alpha-glucosidase</fullName>
    </submittedName>
</protein>
<dbReference type="RefSeq" id="WP_066999672.1">
    <property type="nucleotide sequence ID" value="NZ_BNDU01000002.1"/>
</dbReference>
<reference evidence="3 4" key="1">
    <citation type="submission" date="2015-10" db="EMBL/GenBank/DDBJ databases">
        <title>Draft genome sequence of Streptomyces cellostaticus DSM 40189, type strain for the species Streptomyces cellostaticus.</title>
        <authorList>
            <person name="Ruckert C."/>
            <person name="Winkler A."/>
            <person name="Kalinowski J."/>
            <person name="Kampfer P."/>
            <person name="Glaeser S."/>
        </authorList>
    </citation>
    <scope>NUCLEOTIDE SEQUENCE [LARGE SCALE GENOMIC DNA]</scope>
    <source>
        <strain evidence="3 4">DSM 40189</strain>
    </source>
</reference>
<dbReference type="GO" id="GO:0004556">
    <property type="term" value="F:alpha-amylase activity"/>
    <property type="evidence" value="ECO:0007669"/>
    <property type="project" value="TreeGrafter"/>
</dbReference>